<evidence type="ECO:0000256" key="6">
    <source>
        <dbReference type="PIRNR" id="PIRNR018267"/>
    </source>
</evidence>
<keyword evidence="4 6" id="KW-0378">Hydrolase</keyword>
<proteinExistence type="inferred from homology"/>
<dbReference type="EMBL" id="NOKQ01000235">
    <property type="protein sequence ID" value="OZS77426.1"/>
    <property type="molecule type" value="Genomic_DNA"/>
</dbReference>
<dbReference type="InterPro" id="IPR011335">
    <property type="entry name" value="Restrct_endonuc-II-like"/>
</dbReference>
<comment type="caution">
    <text evidence="9">The sequence shown here is derived from an EMBL/GenBank/DDBJ whole genome shotgun (WGS) entry which is preliminary data.</text>
</comment>
<protein>
    <recommendedName>
        <fullName evidence="6">Very short patch repair endonuclease</fullName>
        <ecNumber evidence="6">3.1.-.-</ecNumber>
    </recommendedName>
</protein>
<feature type="region of interest" description="Disordered" evidence="7">
    <location>
        <begin position="1"/>
        <end position="23"/>
    </location>
</feature>
<dbReference type="NCBIfam" id="TIGR00632">
    <property type="entry name" value="vsr"/>
    <property type="match status" value="1"/>
</dbReference>
<keyword evidence="5 6" id="KW-0234">DNA repair</keyword>
<evidence type="ECO:0000256" key="5">
    <source>
        <dbReference type="ARBA" id="ARBA00023204"/>
    </source>
</evidence>
<evidence type="ECO:0000259" key="8">
    <source>
        <dbReference type="Pfam" id="PF04480"/>
    </source>
</evidence>
<organism evidence="9 10">
    <name type="scientific">Tetzosporium hominis</name>
    <dbReference type="NCBI Taxonomy" id="2020506"/>
    <lineage>
        <taxon>Bacteria</taxon>
        <taxon>Bacillati</taxon>
        <taxon>Bacillota</taxon>
        <taxon>Bacilli</taxon>
        <taxon>Bacillales</taxon>
        <taxon>Caryophanaceae</taxon>
        <taxon>Tetzosporium</taxon>
    </lineage>
</organism>
<dbReference type="InterPro" id="IPR007569">
    <property type="entry name" value="DUF559"/>
</dbReference>
<keyword evidence="2 6" id="KW-0255">Endonuclease</keyword>
<sequence length="142" mass="17020">MTKNVPKASSEAARKTMQGNSGKDTSIELMVRKRLWADGYRFRKNNRQLLGTPDISFTNQKVVVFLDSCYWHGCPIHFKEPKTNSKFWSQKIKRNRERDEEYSRHYIEEGWTLLRFWEHEVKGDLDNVIKTIEYYVKERKEA</sequence>
<dbReference type="AlphaFoldDB" id="A0A264W1F3"/>
<comment type="similarity">
    <text evidence="6">Belongs to the vsr family.</text>
</comment>
<evidence type="ECO:0000256" key="7">
    <source>
        <dbReference type="SAM" id="MobiDB-lite"/>
    </source>
</evidence>
<dbReference type="Gene3D" id="3.40.960.10">
    <property type="entry name" value="VSR Endonuclease"/>
    <property type="match status" value="1"/>
</dbReference>
<dbReference type="Pfam" id="PF04480">
    <property type="entry name" value="DUF559"/>
    <property type="match status" value="1"/>
</dbReference>
<evidence type="ECO:0000256" key="1">
    <source>
        <dbReference type="ARBA" id="ARBA00022722"/>
    </source>
</evidence>
<dbReference type="RefSeq" id="WP_094943768.1">
    <property type="nucleotide sequence ID" value="NZ_NOKQ01000235.1"/>
</dbReference>
<dbReference type="Proteomes" id="UP000217065">
    <property type="component" value="Unassembled WGS sequence"/>
</dbReference>
<dbReference type="SUPFAM" id="SSF52980">
    <property type="entry name" value="Restriction endonuclease-like"/>
    <property type="match status" value="1"/>
</dbReference>
<keyword evidence="10" id="KW-1185">Reference proteome</keyword>
<dbReference type="EC" id="3.1.-.-" evidence="6"/>
<evidence type="ECO:0000256" key="3">
    <source>
        <dbReference type="ARBA" id="ARBA00022763"/>
    </source>
</evidence>
<dbReference type="OrthoDB" id="9801520at2"/>
<keyword evidence="3 6" id="KW-0227">DNA damage</keyword>
<dbReference type="InterPro" id="IPR004603">
    <property type="entry name" value="DNA_mismatch_endonuc_vsr"/>
</dbReference>
<evidence type="ECO:0000313" key="10">
    <source>
        <dbReference type="Proteomes" id="UP000217065"/>
    </source>
</evidence>
<reference evidence="9 10" key="1">
    <citation type="submission" date="2017-07" db="EMBL/GenBank/DDBJ databases">
        <title>Tetzosporium hominis gen.nov. sp.nov.</title>
        <authorList>
            <person name="Tetz G."/>
            <person name="Tetz V."/>
        </authorList>
    </citation>
    <scope>NUCLEOTIDE SEQUENCE [LARGE SCALE GENOMIC DNA]</scope>
    <source>
        <strain evidence="9 10">VT-49</strain>
    </source>
</reference>
<evidence type="ECO:0000313" key="9">
    <source>
        <dbReference type="EMBL" id="OZS77426.1"/>
    </source>
</evidence>
<dbReference type="GO" id="GO:0004519">
    <property type="term" value="F:endonuclease activity"/>
    <property type="evidence" value="ECO:0007669"/>
    <property type="project" value="UniProtKB-KW"/>
</dbReference>
<dbReference type="Pfam" id="PF03852">
    <property type="entry name" value="Vsr"/>
    <property type="match status" value="1"/>
</dbReference>
<accession>A0A264W1F3</accession>
<dbReference type="GO" id="GO:0016787">
    <property type="term" value="F:hydrolase activity"/>
    <property type="evidence" value="ECO:0007669"/>
    <property type="project" value="UniProtKB-KW"/>
</dbReference>
<name>A0A264W1F3_9BACL</name>
<evidence type="ECO:0000256" key="4">
    <source>
        <dbReference type="ARBA" id="ARBA00022801"/>
    </source>
</evidence>
<evidence type="ECO:0000256" key="2">
    <source>
        <dbReference type="ARBA" id="ARBA00022759"/>
    </source>
</evidence>
<dbReference type="GO" id="GO:0006298">
    <property type="term" value="P:mismatch repair"/>
    <property type="evidence" value="ECO:0007669"/>
    <property type="project" value="UniProtKB-UniRule"/>
</dbReference>
<dbReference type="REBASE" id="247122">
    <property type="entry name" value="V.ThoVT49ORF11330P"/>
</dbReference>
<keyword evidence="1 6" id="KW-0540">Nuclease</keyword>
<comment type="function">
    <text evidence="6">May nick specific sequences that contain T:G mispairs resulting from m5C-deamination.</text>
</comment>
<gene>
    <name evidence="9" type="ORF">CF394_11325</name>
</gene>
<dbReference type="PIRSF" id="PIRSF018267">
    <property type="entry name" value="VSR_endonuc"/>
    <property type="match status" value="1"/>
</dbReference>
<feature type="domain" description="DUF559" evidence="8">
    <location>
        <begin position="94"/>
        <end position="133"/>
    </location>
</feature>
<dbReference type="CDD" id="cd00221">
    <property type="entry name" value="Vsr"/>
    <property type="match status" value="1"/>
</dbReference>